<evidence type="ECO:0000313" key="3">
    <source>
        <dbReference type="EMBL" id="MBY8821846.1"/>
    </source>
</evidence>
<feature type="chain" id="PRO_5046583203" evidence="1">
    <location>
        <begin position="24"/>
        <end position="308"/>
    </location>
</feature>
<dbReference type="InterPro" id="IPR050471">
    <property type="entry name" value="AB_hydrolase"/>
</dbReference>
<comment type="caution">
    <text evidence="3">The sequence shown here is derived from an EMBL/GenBank/DDBJ whole genome shotgun (WGS) entry which is preliminary data.</text>
</comment>
<accession>A0ABS7PKN4</accession>
<evidence type="ECO:0000313" key="4">
    <source>
        <dbReference type="Proteomes" id="UP000706039"/>
    </source>
</evidence>
<proteinExistence type="predicted"/>
<dbReference type="PANTHER" id="PTHR43433:SF5">
    <property type="entry name" value="AB HYDROLASE-1 DOMAIN-CONTAINING PROTEIN"/>
    <property type="match status" value="1"/>
</dbReference>
<dbReference type="Proteomes" id="UP000706039">
    <property type="component" value="Unassembled WGS sequence"/>
</dbReference>
<evidence type="ECO:0000256" key="1">
    <source>
        <dbReference type="SAM" id="SignalP"/>
    </source>
</evidence>
<dbReference type="RefSeq" id="WP_222988924.1">
    <property type="nucleotide sequence ID" value="NZ_JAINVV010000003.1"/>
</dbReference>
<sequence length="308" mass="32852">MIRSVLMAAALALSALGMGAAMAAEHWETLPDLPAMPASAASGSVPINGARIHYAIHGKGPPVILLHGGMGNGEYWANQIGALSKKRRVIVIDSRGHGRSSRDARPFTYELMAEDVLAVMDALHVRRAPIVGWSDGAIIGLVMAMKTPARVERVLAFGANMDASGLDLKGGSAATMIAYGARAKADYARLSPTPAAYADFQAAMERMWTTQPDYKPADLVAIRVPVAIVDGEHDEVIRPEHSAYLARTIPGARRITLRGLSHFAVMQEPAAFNAVMMAFLDGRPGDQLRFTWLTSRTAPFAALVVSAA</sequence>
<dbReference type="InterPro" id="IPR000073">
    <property type="entry name" value="AB_hydrolase_1"/>
</dbReference>
<feature type="domain" description="AB hydrolase-1" evidence="2">
    <location>
        <begin position="61"/>
        <end position="164"/>
    </location>
</feature>
<protein>
    <submittedName>
        <fullName evidence="3">Alpha/beta hydrolase</fullName>
    </submittedName>
</protein>
<name>A0ABS7PKN4_9SPHN</name>
<organism evidence="3 4">
    <name type="scientific">Sphingomonas colocasiae</name>
    <dbReference type="NCBI Taxonomy" id="1848973"/>
    <lineage>
        <taxon>Bacteria</taxon>
        <taxon>Pseudomonadati</taxon>
        <taxon>Pseudomonadota</taxon>
        <taxon>Alphaproteobacteria</taxon>
        <taxon>Sphingomonadales</taxon>
        <taxon>Sphingomonadaceae</taxon>
        <taxon>Sphingomonas</taxon>
    </lineage>
</organism>
<dbReference type="GO" id="GO:0016787">
    <property type="term" value="F:hydrolase activity"/>
    <property type="evidence" value="ECO:0007669"/>
    <property type="project" value="UniProtKB-KW"/>
</dbReference>
<dbReference type="EMBL" id="JAINVV010000003">
    <property type="protein sequence ID" value="MBY8821846.1"/>
    <property type="molecule type" value="Genomic_DNA"/>
</dbReference>
<dbReference type="PANTHER" id="PTHR43433">
    <property type="entry name" value="HYDROLASE, ALPHA/BETA FOLD FAMILY PROTEIN"/>
    <property type="match status" value="1"/>
</dbReference>
<feature type="signal peptide" evidence="1">
    <location>
        <begin position="1"/>
        <end position="23"/>
    </location>
</feature>
<dbReference type="InterPro" id="IPR029058">
    <property type="entry name" value="AB_hydrolase_fold"/>
</dbReference>
<dbReference type="Gene3D" id="3.40.50.1820">
    <property type="entry name" value="alpha/beta hydrolase"/>
    <property type="match status" value="1"/>
</dbReference>
<dbReference type="SUPFAM" id="SSF53474">
    <property type="entry name" value="alpha/beta-Hydrolases"/>
    <property type="match status" value="1"/>
</dbReference>
<gene>
    <name evidence="3" type="ORF">K7G82_06060</name>
</gene>
<keyword evidence="3" id="KW-0378">Hydrolase</keyword>
<evidence type="ECO:0000259" key="2">
    <source>
        <dbReference type="Pfam" id="PF00561"/>
    </source>
</evidence>
<reference evidence="3 4" key="1">
    <citation type="submission" date="2021-08" db="EMBL/GenBank/DDBJ databases">
        <authorList>
            <person name="Tuo L."/>
        </authorList>
    </citation>
    <scope>NUCLEOTIDE SEQUENCE [LARGE SCALE GENOMIC DNA]</scope>
    <source>
        <strain evidence="3 4">JCM 31229</strain>
    </source>
</reference>
<keyword evidence="1" id="KW-0732">Signal</keyword>
<dbReference type="Pfam" id="PF00561">
    <property type="entry name" value="Abhydrolase_1"/>
    <property type="match status" value="1"/>
</dbReference>
<keyword evidence="4" id="KW-1185">Reference proteome</keyword>